<feature type="transmembrane region" description="Helical" evidence="7">
    <location>
        <begin position="248"/>
        <end position="268"/>
    </location>
</feature>
<feature type="transmembrane region" description="Helical" evidence="7">
    <location>
        <begin position="133"/>
        <end position="154"/>
    </location>
</feature>
<comment type="subcellular location">
    <subcellularLocation>
        <location evidence="1">Cell membrane</location>
        <topology evidence="1">Multi-pass membrane protein</topology>
    </subcellularLocation>
</comment>
<evidence type="ECO:0000256" key="6">
    <source>
        <dbReference type="ARBA" id="ARBA00023136"/>
    </source>
</evidence>
<keyword evidence="9" id="KW-0378">Hydrolase</keyword>
<comment type="similarity">
    <text evidence="2">Belongs to the acyltransferase 3 family.</text>
</comment>
<keyword evidence="4 7" id="KW-0812">Transmembrane</keyword>
<dbReference type="Pfam" id="PF01757">
    <property type="entry name" value="Acyl_transf_3"/>
    <property type="match status" value="1"/>
</dbReference>
<keyword evidence="9" id="KW-0012">Acyltransferase</keyword>
<sequence>MKRLEDKQITWGILSTYRSQIMGTAIIWIMLMHGLELFPRALKGVPMIRFIIDRGMIGVEMFLLMSGIGLFFSLFKNENLLQFYTKRINRVVIPYLVIAFPFWIWKDICLEKNVGRFFLDISLLSFWKEGVYTVWYIALILPIYAVYPFIFRVFMKETTVLKKGIFIALGFALPFLVYVINPYYFGLTEIAFWRISSFILGNLLAERVMINHKINKIQFFVMGSITAGFIAIAFILNYMMRFPGVVRLIYLPLGLGCSLSIGGILKFLNVGQLNRFLGTMGKYSLELYLIHIFLRSVYKHYVPKSVNSSSFQGILIWFMIMCLSVLLSILLHKSLSKLGVLKSKCIYMSAMTK</sequence>
<dbReference type="GO" id="GO:0009246">
    <property type="term" value="P:enterobacterial common antigen biosynthetic process"/>
    <property type="evidence" value="ECO:0007669"/>
    <property type="project" value="TreeGrafter"/>
</dbReference>
<feature type="transmembrane region" description="Helical" evidence="7">
    <location>
        <begin position="191"/>
        <end position="210"/>
    </location>
</feature>
<evidence type="ECO:0000256" key="1">
    <source>
        <dbReference type="ARBA" id="ARBA00004651"/>
    </source>
</evidence>
<dbReference type="PANTHER" id="PTHR40074:SF2">
    <property type="entry name" value="O-ACETYLTRANSFERASE WECH"/>
    <property type="match status" value="1"/>
</dbReference>
<accession>A0A315ZTZ7</accession>
<dbReference type="Proteomes" id="UP000254051">
    <property type="component" value="Unassembled WGS sequence"/>
</dbReference>
<feature type="transmembrane region" description="Helical" evidence="7">
    <location>
        <begin position="87"/>
        <end position="105"/>
    </location>
</feature>
<evidence type="ECO:0000256" key="4">
    <source>
        <dbReference type="ARBA" id="ARBA00022692"/>
    </source>
</evidence>
<gene>
    <name evidence="9" type="ORF">SAMN05216529_11239</name>
</gene>
<proteinExistence type="inferred from homology"/>
<reference evidence="10" key="1">
    <citation type="submission" date="2017-07" db="EMBL/GenBank/DDBJ databases">
        <authorList>
            <person name="Varghese N."/>
            <person name="Submissions S."/>
        </authorList>
    </citation>
    <scope>NUCLEOTIDE SEQUENCE [LARGE SCALE GENOMIC DNA]</scope>
    <source>
        <strain evidence="10">NLAE-zl-C134</strain>
    </source>
</reference>
<keyword evidence="3" id="KW-1003">Cell membrane</keyword>
<dbReference type="EMBL" id="UHJJ01000012">
    <property type="protein sequence ID" value="SUQ15391.1"/>
    <property type="molecule type" value="Genomic_DNA"/>
</dbReference>
<evidence type="ECO:0000256" key="3">
    <source>
        <dbReference type="ARBA" id="ARBA00022475"/>
    </source>
</evidence>
<evidence type="ECO:0000313" key="10">
    <source>
        <dbReference type="Proteomes" id="UP000254051"/>
    </source>
</evidence>
<name>A0A315ZTZ7_9FIRM</name>
<feature type="transmembrane region" description="Helical" evidence="7">
    <location>
        <begin position="21"/>
        <end position="42"/>
    </location>
</feature>
<feature type="transmembrane region" description="Helical" evidence="7">
    <location>
        <begin position="280"/>
        <end position="298"/>
    </location>
</feature>
<feature type="domain" description="Acyltransferase 3" evidence="8">
    <location>
        <begin position="23"/>
        <end position="332"/>
    </location>
</feature>
<dbReference type="PANTHER" id="PTHR40074">
    <property type="entry name" value="O-ACETYLTRANSFERASE WECH"/>
    <property type="match status" value="1"/>
</dbReference>
<protein>
    <submittedName>
        <fullName evidence="9">Peptidoglycan/LPS O-acetylase OafA/YrhL, contains acyltransferase and SGNH-hydrolase domains</fullName>
    </submittedName>
</protein>
<evidence type="ECO:0000259" key="8">
    <source>
        <dbReference type="Pfam" id="PF01757"/>
    </source>
</evidence>
<evidence type="ECO:0000256" key="2">
    <source>
        <dbReference type="ARBA" id="ARBA00007400"/>
    </source>
</evidence>
<keyword evidence="10" id="KW-1185">Reference proteome</keyword>
<dbReference type="GO" id="GO:0016787">
    <property type="term" value="F:hydrolase activity"/>
    <property type="evidence" value="ECO:0007669"/>
    <property type="project" value="UniProtKB-KW"/>
</dbReference>
<feature type="transmembrane region" description="Helical" evidence="7">
    <location>
        <begin position="310"/>
        <end position="331"/>
    </location>
</feature>
<dbReference type="InterPro" id="IPR002656">
    <property type="entry name" value="Acyl_transf_3_dom"/>
</dbReference>
<feature type="transmembrane region" description="Helical" evidence="7">
    <location>
        <begin position="166"/>
        <end position="185"/>
    </location>
</feature>
<feature type="transmembrane region" description="Helical" evidence="7">
    <location>
        <begin position="217"/>
        <end position="236"/>
    </location>
</feature>
<dbReference type="AlphaFoldDB" id="A0A315ZTZ7"/>
<evidence type="ECO:0000256" key="5">
    <source>
        <dbReference type="ARBA" id="ARBA00022989"/>
    </source>
</evidence>
<evidence type="ECO:0000256" key="7">
    <source>
        <dbReference type="SAM" id="Phobius"/>
    </source>
</evidence>
<keyword evidence="6 7" id="KW-0472">Membrane</keyword>
<evidence type="ECO:0000313" key="9">
    <source>
        <dbReference type="EMBL" id="SUQ15391.1"/>
    </source>
</evidence>
<keyword evidence="9" id="KW-0808">Transferase</keyword>
<keyword evidence="5 7" id="KW-1133">Transmembrane helix</keyword>
<dbReference type="GO" id="GO:0005886">
    <property type="term" value="C:plasma membrane"/>
    <property type="evidence" value="ECO:0007669"/>
    <property type="project" value="UniProtKB-SubCell"/>
</dbReference>
<dbReference type="GO" id="GO:0016413">
    <property type="term" value="F:O-acetyltransferase activity"/>
    <property type="evidence" value="ECO:0007669"/>
    <property type="project" value="TreeGrafter"/>
</dbReference>
<feature type="transmembrane region" description="Helical" evidence="7">
    <location>
        <begin position="54"/>
        <end position="75"/>
    </location>
</feature>
<organism evidence="9 10">
    <name type="scientific">Faecalicatena contorta</name>
    <dbReference type="NCBI Taxonomy" id="39482"/>
    <lineage>
        <taxon>Bacteria</taxon>
        <taxon>Bacillati</taxon>
        <taxon>Bacillota</taxon>
        <taxon>Clostridia</taxon>
        <taxon>Lachnospirales</taxon>
        <taxon>Lachnospiraceae</taxon>
        <taxon>Faecalicatena</taxon>
    </lineage>
</organism>